<dbReference type="EMBL" id="VSSQ01021784">
    <property type="protein sequence ID" value="MPM67605.1"/>
    <property type="molecule type" value="Genomic_DNA"/>
</dbReference>
<dbReference type="AlphaFoldDB" id="A0A645BQN2"/>
<gene>
    <name evidence="1" type="ORF">SDC9_114529</name>
</gene>
<dbReference type="InterPro" id="IPR024705">
    <property type="entry name" value="Ssp411"/>
</dbReference>
<name>A0A645BQN2_9ZZZZ</name>
<evidence type="ECO:0000313" key="1">
    <source>
        <dbReference type="EMBL" id="MPM67605.1"/>
    </source>
</evidence>
<evidence type="ECO:0008006" key="2">
    <source>
        <dbReference type="Google" id="ProtNLM"/>
    </source>
</evidence>
<accession>A0A645BQN2</accession>
<reference evidence="1" key="1">
    <citation type="submission" date="2019-08" db="EMBL/GenBank/DDBJ databases">
        <authorList>
            <person name="Kucharzyk K."/>
            <person name="Murdoch R.W."/>
            <person name="Higgins S."/>
            <person name="Loffler F."/>
        </authorList>
    </citation>
    <scope>NUCLEOTIDE SEQUENCE</scope>
</reference>
<organism evidence="1">
    <name type="scientific">bioreactor metagenome</name>
    <dbReference type="NCBI Taxonomy" id="1076179"/>
    <lineage>
        <taxon>unclassified sequences</taxon>
        <taxon>metagenomes</taxon>
        <taxon>ecological metagenomes</taxon>
    </lineage>
</organism>
<proteinExistence type="predicted"/>
<dbReference type="PANTHER" id="PTHR42899">
    <property type="entry name" value="SPERMATOGENESIS-ASSOCIATED PROTEIN 20"/>
    <property type="match status" value="1"/>
</dbReference>
<sequence length="119" mass="13934">MSEDTRRQFSTFGETINKNSSFYSHLVDAWQYVSNSYKNLILVGKKDDILMLQMLKEINSIYLPYTQVVVKDEEYSIEDIIQSLKDKKALNNNVTAYICENYTCKEPVIDLQSFKKNIE</sequence>
<comment type="caution">
    <text evidence="1">The sequence shown here is derived from an EMBL/GenBank/DDBJ whole genome shotgun (WGS) entry which is preliminary data.</text>
</comment>
<protein>
    <recommendedName>
        <fullName evidence="2">Thioredoxin domain-containing protein</fullName>
    </recommendedName>
</protein>
<dbReference type="PANTHER" id="PTHR42899:SF1">
    <property type="entry name" value="SPERMATOGENESIS-ASSOCIATED PROTEIN 20"/>
    <property type="match status" value="1"/>
</dbReference>